<proteinExistence type="predicted"/>
<dbReference type="Proteomes" id="UP001283361">
    <property type="component" value="Unassembled WGS sequence"/>
</dbReference>
<evidence type="ECO:0000313" key="2">
    <source>
        <dbReference type="Proteomes" id="UP001283361"/>
    </source>
</evidence>
<gene>
    <name evidence="1" type="ORF">RRG08_023644</name>
</gene>
<protein>
    <submittedName>
        <fullName evidence="1">Uncharacterized protein</fullName>
    </submittedName>
</protein>
<dbReference type="AlphaFoldDB" id="A0AAE0XSH9"/>
<keyword evidence="2" id="KW-1185">Reference proteome</keyword>
<evidence type="ECO:0000313" key="1">
    <source>
        <dbReference type="EMBL" id="KAK3708235.1"/>
    </source>
</evidence>
<dbReference type="EMBL" id="JAWDGP010007701">
    <property type="protein sequence ID" value="KAK3708235.1"/>
    <property type="molecule type" value="Genomic_DNA"/>
</dbReference>
<sequence>MKLVLCSFVSSGIVYGQLKLYGCGWTLRIRLNFEKGRVPTVLLSSKAAGSRVWTSDTVLTVAAPHTIALYGTLVMSLCDPCLTWSAQIGTCASRTCGSCQWNVSRVFLLMKPSQK</sequence>
<accession>A0AAE0XSH9</accession>
<organism evidence="1 2">
    <name type="scientific">Elysia crispata</name>
    <name type="common">lettuce slug</name>
    <dbReference type="NCBI Taxonomy" id="231223"/>
    <lineage>
        <taxon>Eukaryota</taxon>
        <taxon>Metazoa</taxon>
        <taxon>Spiralia</taxon>
        <taxon>Lophotrochozoa</taxon>
        <taxon>Mollusca</taxon>
        <taxon>Gastropoda</taxon>
        <taxon>Heterobranchia</taxon>
        <taxon>Euthyneura</taxon>
        <taxon>Panpulmonata</taxon>
        <taxon>Sacoglossa</taxon>
        <taxon>Placobranchoidea</taxon>
        <taxon>Plakobranchidae</taxon>
        <taxon>Elysia</taxon>
    </lineage>
</organism>
<name>A0AAE0XSH9_9GAST</name>
<comment type="caution">
    <text evidence="1">The sequence shown here is derived from an EMBL/GenBank/DDBJ whole genome shotgun (WGS) entry which is preliminary data.</text>
</comment>
<reference evidence="1" key="1">
    <citation type="journal article" date="2023" name="G3 (Bethesda)">
        <title>A reference genome for the long-term kleptoplast-retaining sea slug Elysia crispata morphotype clarki.</title>
        <authorList>
            <person name="Eastman K.E."/>
            <person name="Pendleton A.L."/>
            <person name="Shaikh M.A."/>
            <person name="Suttiyut T."/>
            <person name="Ogas R."/>
            <person name="Tomko P."/>
            <person name="Gavelis G."/>
            <person name="Widhalm J.R."/>
            <person name="Wisecaver J.H."/>
        </authorList>
    </citation>
    <scope>NUCLEOTIDE SEQUENCE</scope>
    <source>
        <strain evidence="1">ECLA1</strain>
    </source>
</reference>